<comment type="caution">
    <text evidence="5">The sequence shown here is derived from an EMBL/GenBank/DDBJ whole genome shotgun (WGS) entry which is preliminary data.</text>
</comment>
<evidence type="ECO:0000256" key="3">
    <source>
        <dbReference type="RuleBase" id="RU000389"/>
    </source>
</evidence>
<keyword evidence="6" id="KW-1185">Reference proteome</keyword>
<dbReference type="EMBL" id="JBBKZV010000003">
    <property type="protein sequence ID" value="MEJ8821842.1"/>
    <property type="molecule type" value="Genomic_DNA"/>
</dbReference>
<dbReference type="InterPro" id="IPR045584">
    <property type="entry name" value="Pilin-like"/>
</dbReference>
<feature type="transmembrane region" description="Helical" evidence="4">
    <location>
        <begin position="12"/>
        <end position="37"/>
    </location>
</feature>
<dbReference type="SUPFAM" id="SSF54523">
    <property type="entry name" value="Pili subunits"/>
    <property type="match status" value="1"/>
</dbReference>
<dbReference type="PANTHER" id="PTHR30093:SF34">
    <property type="entry name" value="PREPILIN PEPTIDASE-DEPENDENT PROTEIN D"/>
    <property type="match status" value="1"/>
</dbReference>
<dbReference type="RefSeq" id="WP_340362894.1">
    <property type="nucleotide sequence ID" value="NZ_JBBKZV010000003.1"/>
</dbReference>
<dbReference type="Proteomes" id="UP001363010">
    <property type="component" value="Unassembled WGS sequence"/>
</dbReference>
<proteinExistence type="inferred from homology"/>
<reference evidence="5 6" key="1">
    <citation type="submission" date="2024-03" db="EMBL/GenBank/DDBJ databases">
        <title>Novel species of the genus Variovorax.</title>
        <authorList>
            <person name="Liu Q."/>
            <person name="Xin Y.-H."/>
        </authorList>
    </citation>
    <scope>NUCLEOTIDE SEQUENCE [LARGE SCALE GENOMIC DNA]</scope>
    <source>
        <strain evidence="5 6">KACC 18501</strain>
    </source>
</reference>
<dbReference type="PANTHER" id="PTHR30093">
    <property type="entry name" value="GENERAL SECRETION PATHWAY PROTEIN G"/>
    <property type="match status" value="1"/>
</dbReference>
<keyword evidence="2" id="KW-0488">Methylation</keyword>
<accession>A0ABU8VXJ0</accession>
<dbReference type="NCBIfam" id="TIGR02532">
    <property type="entry name" value="IV_pilin_GFxxxE"/>
    <property type="match status" value="1"/>
</dbReference>
<dbReference type="InterPro" id="IPR001082">
    <property type="entry name" value="Pilin"/>
</dbReference>
<evidence type="ECO:0000313" key="5">
    <source>
        <dbReference type="EMBL" id="MEJ8821842.1"/>
    </source>
</evidence>
<evidence type="ECO:0000256" key="4">
    <source>
        <dbReference type="SAM" id="Phobius"/>
    </source>
</evidence>
<evidence type="ECO:0000313" key="6">
    <source>
        <dbReference type="Proteomes" id="UP001363010"/>
    </source>
</evidence>
<dbReference type="Pfam" id="PF00114">
    <property type="entry name" value="Pilin"/>
    <property type="match status" value="1"/>
</dbReference>
<dbReference type="PROSITE" id="PS00409">
    <property type="entry name" value="PROKAR_NTER_METHYL"/>
    <property type="match status" value="1"/>
</dbReference>
<name>A0ABU8VXJ0_9BURK</name>
<evidence type="ECO:0000256" key="2">
    <source>
        <dbReference type="ARBA" id="ARBA00022481"/>
    </source>
</evidence>
<comment type="similarity">
    <text evidence="1 3">Belongs to the N-Me-Phe pilin family.</text>
</comment>
<keyword evidence="3" id="KW-0281">Fimbrium</keyword>
<dbReference type="Gene3D" id="3.30.700.10">
    <property type="entry name" value="Glycoprotein, Type 4 Pilin"/>
    <property type="match status" value="1"/>
</dbReference>
<organism evidence="5 6">
    <name type="scientific">Variovorax humicola</name>
    <dbReference type="NCBI Taxonomy" id="1769758"/>
    <lineage>
        <taxon>Bacteria</taxon>
        <taxon>Pseudomonadati</taxon>
        <taxon>Pseudomonadota</taxon>
        <taxon>Betaproteobacteria</taxon>
        <taxon>Burkholderiales</taxon>
        <taxon>Comamonadaceae</taxon>
        <taxon>Variovorax</taxon>
    </lineage>
</organism>
<gene>
    <name evidence="5" type="ORF">WKW80_07310</name>
</gene>
<dbReference type="Pfam" id="PF07963">
    <property type="entry name" value="N_methyl"/>
    <property type="match status" value="1"/>
</dbReference>
<dbReference type="InterPro" id="IPR012902">
    <property type="entry name" value="N_methyl_site"/>
</dbReference>
<keyword evidence="4" id="KW-0812">Transmembrane</keyword>
<sequence>MNRRSVARSVQKGFTLIELMIVVAIIGILAAVALPAYKDYTIRAKVSELVLASSAARTCVTEAYQSAGSASALPGGLASACSIAAVGKVSSASIGDTTGVVTIIADPAASQVGADATIILTPSVQSAAGTLTWTCSGSPTKYVPASCRG</sequence>
<keyword evidence="4" id="KW-0472">Membrane</keyword>
<protein>
    <submittedName>
        <fullName evidence="5">Pilin</fullName>
    </submittedName>
</protein>
<keyword evidence="4" id="KW-1133">Transmembrane helix</keyword>
<evidence type="ECO:0000256" key="1">
    <source>
        <dbReference type="ARBA" id="ARBA00005233"/>
    </source>
</evidence>